<evidence type="ECO:0000259" key="7">
    <source>
        <dbReference type="PROSITE" id="PS50206"/>
    </source>
</evidence>
<keyword evidence="3 6" id="KW-0378">Hydrolase</keyword>
<evidence type="ECO:0000313" key="8">
    <source>
        <dbReference type="Proteomes" id="UP000694844"/>
    </source>
</evidence>
<dbReference type="RefSeq" id="XP_022297408.1">
    <property type="nucleotide sequence ID" value="XM_022441700.1"/>
</dbReference>
<protein>
    <recommendedName>
        <fullName evidence="6">M-phase inducer phosphatase</fullName>
        <ecNumber evidence="6">3.1.3.48</ecNumber>
    </recommendedName>
</protein>
<dbReference type="GO" id="GO:0004725">
    <property type="term" value="F:protein tyrosine phosphatase activity"/>
    <property type="evidence" value="ECO:0007669"/>
    <property type="project" value="UniProtKB-UniRule"/>
</dbReference>
<dbReference type="PANTHER" id="PTHR10828">
    <property type="entry name" value="M-PHASE INDUCER PHOSPHATASE DUAL SPECIFICITY PHOSPHATASE CDC25"/>
    <property type="match status" value="1"/>
</dbReference>
<dbReference type="GO" id="GO:0005737">
    <property type="term" value="C:cytoplasm"/>
    <property type="evidence" value="ECO:0007669"/>
    <property type="project" value="TreeGrafter"/>
</dbReference>
<dbReference type="PROSITE" id="PS50206">
    <property type="entry name" value="RHODANESE_3"/>
    <property type="match status" value="1"/>
</dbReference>
<dbReference type="PANTHER" id="PTHR10828:SF17">
    <property type="entry name" value="PROTEIN-TYROSINE-PHOSPHATASE"/>
    <property type="match status" value="1"/>
</dbReference>
<comment type="function">
    <text evidence="6">Tyrosine protein phosphatase which functions as a dosage-dependent inducer of mitotic progression.</text>
</comment>
<dbReference type="Gene3D" id="3.40.250.10">
    <property type="entry name" value="Rhodanese-like domain"/>
    <property type="match status" value="1"/>
</dbReference>
<dbReference type="InterPro" id="IPR000751">
    <property type="entry name" value="MPI_Phosphatase"/>
</dbReference>
<sequence length="335" mass="38428">MRVLASPKIAQDANCTMSPLSKQLMLSLRFDASGTTEEEDLASLVTPQRFLPKEDHVSLGIDWEILEDCLSKGSGTRLRRHATFESRRSLFSNKRSLPGSSECHENKRPKRCNDYPLTTDSVTLKSEHCDVSRVTRAMEAVLQNDGITGDGRASLGLPTIPGKHRDLNSISHDTLTDLMNGKYSDTIDSYRIIDCRYPYEFEGGHIQGAENIYTEEGILELLHARNMEQEDGGRHILVFHCEFSSERGPKKCRFLRNKDREANKENYPFLHFPEVYLLHNGYKAFYGANKTLCQPQDYKPMLDKQHTDDLKFFRQKSKSWTAGEKKKFARHSLRY</sequence>
<evidence type="ECO:0000256" key="4">
    <source>
        <dbReference type="ARBA" id="ARBA00022912"/>
    </source>
</evidence>
<dbReference type="GeneID" id="111106831"/>
<evidence type="ECO:0000256" key="5">
    <source>
        <dbReference type="ARBA" id="ARBA00023306"/>
    </source>
</evidence>
<dbReference type="CDD" id="cd01530">
    <property type="entry name" value="Cdc25"/>
    <property type="match status" value="1"/>
</dbReference>
<dbReference type="GO" id="GO:0032502">
    <property type="term" value="P:developmental process"/>
    <property type="evidence" value="ECO:0007669"/>
    <property type="project" value="UniProtKB-ARBA"/>
</dbReference>
<reference evidence="9" key="2">
    <citation type="submission" date="2025-08" db="UniProtKB">
        <authorList>
            <consortium name="RefSeq"/>
        </authorList>
    </citation>
    <scope>IDENTIFICATION</scope>
    <source>
        <tissue evidence="9">Whole sample</tissue>
    </source>
</reference>
<accession>A0A8B8B2Y7</accession>
<proteinExistence type="inferred from homology"/>
<dbReference type="Proteomes" id="UP000694844">
    <property type="component" value="Chromosome 1"/>
</dbReference>
<dbReference type="AlphaFoldDB" id="A0A8B8B2Y7"/>
<reference evidence="8" key="1">
    <citation type="submission" date="2024-06" db="UniProtKB">
        <authorList>
            <consortium name="RefSeq"/>
        </authorList>
    </citation>
    <scope>NUCLEOTIDE SEQUENCE [LARGE SCALE GENOMIC DNA]</scope>
</reference>
<dbReference type="OrthoDB" id="9999371at2759"/>
<dbReference type="SUPFAM" id="SSF52821">
    <property type="entry name" value="Rhodanese/Cell cycle control phosphatase"/>
    <property type="match status" value="1"/>
</dbReference>
<evidence type="ECO:0000256" key="1">
    <source>
        <dbReference type="ARBA" id="ARBA00011065"/>
    </source>
</evidence>
<dbReference type="PRINTS" id="PR00716">
    <property type="entry name" value="MPIPHPHTASE"/>
</dbReference>
<evidence type="ECO:0000313" key="9">
    <source>
        <dbReference type="RefSeq" id="XP_022297408.1"/>
    </source>
</evidence>
<evidence type="ECO:0000256" key="6">
    <source>
        <dbReference type="RuleBase" id="RU368028"/>
    </source>
</evidence>
<comment type="catalytic activity">
    <reaction evidence="6">
        <text>O-phospho-L-tyrosyl-[protein] + H2O = L-tyrosyl-[protein] + phosphate</text>
        <dbReference type="Rhea" id="RHEA:10684"/>
        <dbReference type="Rhea" id="RHEA-COMP:10136"/>
        <dbReference type="Rhea" id="RHEA-COMP:20101"/>
        <dbReference type="ChEBI" id="CHEBI:15377"/>
        <dbReference type="ChEBI" id="CHEBI:43474"/>
        <dbReference type="ChEBI" id="CHEBI:46858"/>
        <dbReference type="ChEBI" id="CHEBI:61978"/>
        <dbReference type="EC" id="3.1.3.48"/>
    </reaction>
</comment>
<dbReference type="SMART" id="SM00450">
    <property type="entry name" value="RHOD"/>
    <property type="match status" value="1"/>
</dbReference>
<dbReference type="GO" id="GO:0009794">
    <property type="term" value="P:regulation of mitotic cell cycle, embryonic"/>
    <property type="evidence" value="ECO:0007669"/>
    <property type="project" value="UniProtKB-ARBA"/>
</dbReference>
<evidence type="ECO:0000256" key="2">
    <source>
        <dbReference type="ARBA" id="ARBA00022618"/>
    </source>
</evidence>
<keyword evidence="2 6" id="KW-0132">Cell division</keyword>
<keyword evidence="4 6" id="KW-0904">Protein phosphatase</keyword>
<keyword evidence="6" id="KW-0498">Mitosis</keyword>
<dbReference type="KEGG" id="cvn:111106831"/>
<dbReference type="Pfam" id="PF00581">
    <property type="entry name" value="Rhodanese"/>
    <property type="match status" value="1"/>
</dbReference>
<keyword evidence="5 6" id="KW-0131">Cell cycle</keyword>
<dbReference type="GO" id="GO:0005634">
    <property type="term" value="C:nucleus"/>
    <property type="evidence" value="ECO:0007669"/>
    <property type="project" value="TreeGrafter"/>
</dbReference>
<gene>
    <name evidence="9" type="primary">LOC111106831</name>
</gene>
<dbReference type="InterPro" id="IPR036873">
    <property type="entry name" value="Rhodanese-like_dom_sf"/>
</dbReference>
<name>A0A8B8B2Y7_CRAVI</name>
<keyword evidence="8" id="KW-1185">Reference proteome</keyword>
<comment type="similarity">
    <text evidence="1 6">Belongs to the MPI phosphatase family.</text>
</comment>
<dbReference type="GO" id="GO:0051301">
    <property type="term" value="P:cell division"/>
    <property type="evidence" value="ECO:0007669"/>
    <property type="project" value="UniProtKB-UniRule"/>
</dbReference>
<dbReference type="GO" id="GO:0000086">
    <property type="term" value="P:G2/M transition of mitotic cell cycle"/>
    <property type="evidence" value="ECO:0007669"/>
    <property type="project" value="TreeGrafter"/>
</dbReference>
<dbReference type="FunFam" id="3.40.250.10:FF:000036">
    <property type="entry name" value="M-phase inducer phosphatase"/>
    <property type="match status" value="1"/>
</dbReference>
<dbReference type="GO" id="GO:0010971">
    <property type="term" value="P:positive regulation of G2/M transition of mitotic cell cycle"/>
    <property type="evidence" value="ECO:0007669"/>
    <property type="project" value="TreeGrafter"/>
</dbReference>
<dbReference type="EC" id="3.1.3.48" evidence="6"/>
<dbReference type="InterPro" id="IPR001763">
    <property type="entry name" value="Rhodanese-like_dom"/>
</dbReference>
<feature type="domain" description="Rhodanese" evidence="7">
    <location>
        <begin position="186"/>
        <end position="294"/>
    </location>
</feature>
<dbReference type="GO" id="GO:0110032">
    <property type="term" value="P:positive regulation of G2/MI transition of meiotic cell cycle"/>
    <property type="evidence" value="ECO:0007669"/>
    <property type="project" value="TreeGrafter"/>
</dbReference>
<evidence type="ECO:0000256" key="3">
    <source>
        <dbReference type="ARBA" id="ARBA00022801"/>
    </source>
</evidence>
<organism evidence="8 9">
    <name type="scientific">Crassostrea virginica</name>
    <name type="common">Eastern oyster</name>
    <dbReference type="NCBI Taxonomy" id="6565"/>
    <lineage>
        <taxon>Eukaryota</taxon>
        <taxon>Metazoa</taxon>
        <taxon>Spiralia</taxon>
        <taxon>Lophotrochozoa</taxon>
        <taxon>Mollusca</taxon>
        <taxon>Bivalvia</taxon>
        <taxon>Autobranchia</taxon>
        <taxon>Pteriomorphia</taxon>
        <taxon>Ostreida</taxon>
        <taxon>Ostreoidea</taxon>
        <taxon>Ostreidae</taxon>
        <taxon>Crassostrea</taxon>
    </lineage>
</organism>